<dbReference type="STRING" id="68214.AVL59_23415"/>
<feature type="compositionally biased region" description="Low complexity" evidence="1">
    <location>
        <begin position="496"/>
        <end position="506"/>
    </location>
</feature>
<evidence type="ECO:0000313" key="3">
    <source>
        <dbReference type="EMBL" id="MBP2055160.1"/>
    </source>
</evidence>
<dbReference type="AlphaFoldDB" id="A0A1B1AZZ5"/>
<feature type="region of interest" description="Disordered" evidence="1">
    <location>
        <begin position="483"/>
        <end position="506"/>
    </location>
</feature>
<organism evidence="2 4">
    <name type="scientific">Streptomyces griseochromogenes</name>
    <dbReference type="NCBI Taxonomy" id="68214"/>
    <lineage>
        <taxon>Bacteria</taxon>
        <taxon>Bacillati</taxon>
        <taxon>Actinomycetota</taxon>
        <taxon>Actinomycetes</taxon>
        <taxon>Kitasatosporales</taxon>
        <taxon>Streptomycetaceae</taxon>
        <taxon>Streptomyces</taxon>
    </lineage>
</organism>
<evidence type="ECO:0000313" key="2">
    <source>
        <dbReference type="EMBL" id="ANP52120.1"/>
    </source>
</evidence>
<protein>
    <submittedName>
        <fullName evidence="2">Uncharacterized protein</fullName>
    </submittedName>
</protein>
<reference evidence="2 4" key="1">
    <citation type="submission" date="2016-06" db="EMBL/GenBank/DDBJ databases">
        <title>Complete genome sequence of Streptomyces griseochromogenes ATCC 14511, the Blasticidin S producer.</title>
        <authorList>
            <person name="Wu L."/>
        </authorList>
    </citation>
    <scope>NUCLEOTIDE SEQUENCE [LARGE SCALE GENOMIC DNA]</scope>
    <source>
        <strain evidence="2 4">ATCC 14511</strain>
    </source>
</reference>
<dbReference type="KEGG" id="sgs:AVL59_23415"/>
<dbReference type="EMBL" id="JAGGLP010000027">
    <property type="protein sequence ID" value="MBP2055160.1"/>
    <property type="molecule type" value="Genomic_DNA"/>
</dbReference>
<name>A0A1B1AZZ5_9ACTN</name>
<dbReference type="Proteomes" id="UP001519309">
    <property type="component" value="Unassembled WGS sequence"/>
</dbReference>
<dbReference type="OrthoDB" id="4018027at2"/>
<dbReference type="Proteomes" id="UP000092659">
    <property type="component" value="Chromosome"/>
</dbReference>
<sequence>MADFATSAAAELDTLLSAVVQAAGRHGWTAVTEAAAALPQPDDRTVLLCASPKADSSALAVWLHTRLDAHEPLSAPLEALHADPAPALRANRLVLALGCAELLGPEAAEAAAALAARPPDTVVVVLTGAEALTGDGDLDLVARRIWRLLYAGPDEQWAGGDLTDHQCLLWAAAEAPEPLRERLARDAATLEERMTAKVAAPARLQAYRIARLLDLASDVIAEKTRERPADPARRRTGQGASARTALTAGRRELLRTLDAEASAAEREVAAALRMLEQDLQRDVRPFLERHREELSEPARMRSLVGSCVDRGIHRWAATTGPGLRARAARIDFAVSELFHRLDEALRACGATPDIVGTVPTVSLDDALMASVNPAAGQVAPGRSAGMATEVVVGGVLGAAAGAVLTSGLGTVLGAGVGAAAGGMLHHVQAEQQLVRATGYGKDAVRKRIAGLTQILPGAMRREVGALRRTVEQTLDRAGRELDTLCPAQDGGEDVPEAGQTTGPGATAEATAELDALRRRLAAVRI</sequence>
<accession>A0A1B1AZZ5</accession>
<evidence type="ECO:0000313" key="4">
    <source>
        <dbReference type="Proteomes" id="UP000092659"/>
    </source>
</evidence>
<dbReference type="EMBL" id="CP016279">
    <property type="protein sequence ID" value="ANP52120.1"/>
    <property type="molecule type" value="Genomic_DNA"/>
</dbReference>
<gene>
    <name evidence="2" type="ORF">AVL59_23415</name>
    <name evidence="3" type="ORF">J2Z21_008173</name>
</gene>
<dbReference type="RefSeq" id="WP_067307694.1">
    <property type="nucleotide sequence ID" value="NZ_CP016279.1"/>
</dbReference>
<proteinExistence type="predicted"/>
<keyword evidence="5" id="KW-1185">Reference proteome</keyword>
<reference evidence="3 5" key="2">
    <citation type="submission" date="2021-03" db="EMBL/GenBank/DDBJ databases">
        <title>Genomic Encyclopedia of Type Strains, Phase IV (KMG-IV): sequencing the most valuable type-strain genomes for metagenomic binning, comparative biology and taxonomic classification.</title>
        <authorList>
            <person name="Goeker M."/>
        </authorList>
    </citation>
    <scope>NUCLEOTIDE SEQUENCE [LARGE SCALE GENOMIC DNA]</scope>
    <source>
        <strain evidence="3 5">DSM 40499</strain>
    </source>
</reference>
<evidence type="ECO:0000256" key="1">
    <source>
        <dbReference type="SAM" id="MobiDB-lite"/>
    </source>
</evidence>
<evidence type="ECO:0000313" key="5">
    <source>
        <dbReference type="Proteomes" id="UP001519309"/>
    </source>
</evidence>